<evidence type="ECO:0000256" key="10">
    <source>
        <dbReference type="ARBA" id="ARBA00023055"/>
    </source>
</evidence>
<dbReference type="Gene3D" id="3.40.50.12780">
    <property type="entry name" value="N-terminal domain of ligase-like"/>
    <property type="match status" value="1"/>
</dbReference>
<sequence length="706" mass="79876">MLLAKGKDSQYDFSLGSTKSSKVLANEDCSNKMLPQSLREPFIKFESRNIQLSFLFVGLFLLPNIWMRIVLFLSVWLLTGGIYQVYLISKTYKRDFMLIYKLLGLSFCLFKLIIFKTTIVDILRKYVLKHPQKVMLVNGQNKEEEWTFEMIDQESSRVANYFSNNVGLKKGDCVALYMTNRPEFIYITLGLAKIGVIAALVNSHLRQDSMVYALKAGNAKALIYGIELQDAVDEMEKSLLDLSPNFTLYCSKSGVSPEDITRKRSPVSKDFDEIVSKSPANRGASQNISLSPSSVIFYIYTSGTTGLPKPVKITHMRQMVILMAIKNLLDLNSEDTSYCYLPLYHASGIQLGIGNAFANGGKVVIKKKFSARNFWKDCVKYKVTATQYIGEICRFLLATKPIPEETQHSIRIIYGNGLRPEIWRSFVERFKIPLVGEFYGSTEGNMNLINFDNTVGAVGCIPNIIPKFLIELITPIHLIKVNPQTLEVYRDENGLCVQCDVGEIGEGIGRIVKGHPVKEFNGYANEEENGNKILRDVLKKGDIFFRSGDLLVQDELGYLYFKDRVGDTFRWKGENVSTYEVEMTANSLLDNQTEVAVYGVKVSGMDGRAGMIALPSKDEDVKKLLDKLFDGFKSKLPLYARPVFVRLLHSEMALTATYKIKKFSLKTEGYDINLLKDDSFYYATKNGYLPLTQNVYDELSFGKIQL</sequence>
<dbReference type="Pfam" id="PF00501">
    <property type="entry name" value="AMP-binding"/>
    <property type="match status" value="1"/>
</dbReference>
<evidence type="ECO:0000259" key="21">
    <source>
        <dbReference type="Pfam" id="PF00501"/>
    </source>
</evidence>
<evidence type="ECO:0000256" key="9">
    <source>
        <dbReference type="ARBA" id="ARBA00022989"/>
    </source>
</evidence>
<dbReference type="InterPro" id="IPR020845">
    <property type="entry name" value="AMP-binding_CS"/>
</dbReference>
<comment type="catalytic activity">
    <reaction evidence="16">
        <text>tetracosanoate + ATP + CoA = tetracosanoyl-CoA + AMP + diphosphate</text>
        <dbReference type="Rhea" id="RHEA:33639"/>
        <dbReference type="ChEBI" id="CHEBI:30616"/>
        <dbReference type="ChEBI" id="CHEBI:31014"/>
        <dbReference type="ChEBI" id="CHEBI:33019"/>
        <dbReference type="ChEBI" id="CHEBI:57287"/>
        <dbReference type="ChEBI" id="CHEBI:65052"/>
        <dbReference type="ChEBI" id="CHEBI:456215"/>
    </reaction>
    <physiologicalReaction direction="left-to-right" evidence="16">
        <dbReference type="Rhea" id="RHEA:33640"/>
    </physiologicalReaction>
</comment>
<dbReference type="GeneID" id="121129861"/>
<keyword evidence="6 20" id="KW-0812">Transmembrane</keyword>
<keyword evidence="8" id="KW-0067">ATP-binding</keyword>
<dbReference type="RefSeq" id="XP_040581510.1">
    <property type="nucleotide sequence ID" value="XM_040725576.2"/>
</dbReference>
<evidence type="ECO:0000256" key="15">
    <source>
        <dbReference type="ARBA" id="ARBA00046271"/>
    </source>
</evidence>
<feature type="transmembrane region" description="Helical" evidence="20">
    <location>
        <begin position="184"/>
        <end position="205"/>
    </location>
</feature>
<comment type="subcellular location">
    <subcellularLocation>
        <location evidence="1">Cell membrane</location>
        <topology evidence="1">Multi-pass membrane protein</topology>
    </subcellularLocation>
    <subcellularLocation>
        <location evidence="15">Peroxisome membrane</location>
    </subcellularLocation>
</comment>
<evidence type="ECO:0000256" key="16">
    <source>
        <dbReference type="ARBA" id="ARBA00048666"/>
    </source>
</evidence>
<keyword evidence="7" id="KW-0547">Nucleotide-binding</keyword>
<evidence type="ECO:0000256" key="14">
    <source>
        <dbReference type="ARBA" id="ARBA00041297"/>
    </source>
</evidence>
<reference evidence="22" key="1">
    <citation type="submission" date="2014-05" db="EMBL/GenBank/DDBJ databases">
        <authorList>
            <person name="Chronopoulou M."/>
        </authorList>
    </citation>
    <scope>NUCLEOTIDE SEQUENCE</scope>
    <source>
        <tissue evidence="22">Whole organism</tissue>
    </source>
</reference>
<dbReference type="PANTHER" id="PTHR43107">
    <property type="entry name" value="LONG-CHAIN FATTY ACID TRANSPORT PROTEIN"/>
    <property type="match status" value="1"/>
</dbReference>
<dbReference type="EMBL" id="HACA01007891">
    <property type="protein sequence ID" value="CDW25252.1"/>
    <property type="molecule type" value="Transcribed_RNA"/>
</dbReference>
<evidence type="ECO:0000256" key="5">
    <source>
        <dbReference type="ARBA" id="ARBA00022598"/>
    </source>
</evidence>
<keyword evidence="11 20" id="KW-0472">Membrane</keyword>
<proteinExistence type="inferred from homology"/>
<keyword evidence="9 20" id="KW-1133">Transmembrane helix</keyword>
<keyword evidence="10" id="KW-0445">Lipid transport</keyword>
<dbReference type="GO" id="GO:0005524">
    <property type="term" value="F:ATP binding"/>
    <property type="evidence" value="ECO:0007669"/>
    <property type="project" value="UniProtKB-KW"/>
</dbReference>
<feature type="transmembrane region" description="Helical" evidence="20">
    <location>
        <begin position="54"/>
        <end position="78"/>
    </location>
</feature>
<dbReference type="GO" id="GO:0005778">
    <property type="term" value="C:peroxisomal membrane"/>
    <property type="evidence" value="ECO:0007669"/>
    <property type="project" value="UniProtKB-SubCell"/>
</dbReference>
<evidence type="ECO:0000256" key="7">
    <source>
        <dbReference type="ARBA" id="ARBA00022741"/>
    </source>
</evidence>
<dbReference type="AlphaFoldDB" id="A0A0K2TGT1"/>
<evidence type="ECO:0000256" key="8">
    <source>
        <dbReference type="ARBA" id="ARBA00022840"/>
    </source>
</evidence>
<keyword evidence="4" id="KW-1003">Cell membrane</keyword>
<dbReference type="InterPro" id="IPR042099">
    <property type="entry name" value="ANL_N_sf"/>
</dbReference>
<evidence type="ECO:0000256" key="17">
    <source>
        <dbReference type="ARBA" id="ARBA00060276"/>
    </source>
</evidence>
<accession>A0A0K2TGT1</accession>
<dbReference type="GO" id="GO:0004467">
    <property type="term" value="F:long-chain fatty acid-CoA ligase activity"/>
    <property type="evidence" value="ECO:0007669"/>
    <property type="project" value="TreeGrafter"/>
</dbReference>
<dbReference type="InterPro" id="IPR000873">
    <property type="entry name" value="AMP-dep_synth/lig_dom"/>
</dbReference>
<evidence type="ECO:0000256" key="11">
    <source>
        <dbReference type="ARBA" id="ARBA00023136"/>
    </source>
</evidence>
<organism evidence="22">
    <name type="scientific">Lepeophtheirus salmonis</name>
    <name type="common">Salmon louse</name>
    <name type="synonym">Caligus salmonis</name>
    <dbReference type="NCBI Taxonomy" id="72036"/>
    <lineage>
        <taxon>Eukaryota</taxon>
        <taxon>Metazoa</taxon>
        <taxon>Ecdysozoa</taxon>
        <taxon>Arthropoda</taxon>
        <taxon>Crustacea</taxon>
        <taxon>Multicrustacea</taxon>
        <taxon>Hexanauplia</taxon>
        <taxon>Copepoda</taxon>
        <taxon>Siphonostomatoida</taxon>
        <taxon>Caligidae</taxon>
        <taxon>Lepeophtheirus</taxon>
    </lineage>
</organism>
<dbReference type="GO" id="GO:0044539">
    <property type="term" value="P:long-chain fatty acid import into cell"/>
    <property type="evidence" value="ECO:0007669"/>
    <property type="project" value="TreeGrafter"/>
</dbReference>
<comment type="catalytic activity">
    <reaction evidence="13">
        <text>a very long-chain fatty acid + ATP + CoA = a very long-chain fatty acyl-CoA + AMP + diphosphate</text>
        <dbReference type="Rhea" id="RHEA:54536"/>
        <dbReference type="ChEBI" id="CHEBI:30616"/>
        <dbReference type="ChEBI" id="CHEBI:33019"/>
        <dbReference type="ChEBI" id="CHEBI:57287"/>
        <dbReference type="ChEBI" id="CHEBI:58950"/>
        <dbReference type="ChEBI" id="CHEBI:138261"/>
        <dbReference type="ChEBI" id="CHEBI:456215"/>
    </reaction>
    <physiologicalReaction direction="left-to-right" evidence="13">
        <dbReference type="Rhea" id="RHEA:54537"/>
    </physiologicalReaction>
</comment>
<dbReference type="RefSeq" id="XP_071749662.1">
    <property type="nucleotide sequence ID" value="XM_071893561.1"/>
</dbReference>
<dbReference type="OMA" id="IMPHSRF"/>
<dbReference type="FunFam" id="3.40.50.12780:FF:000019">
    <property type="entry name" value="Long-chain fatty acid transporter"/>
    <property type="match status" value="1"/>
</dbReference>
<dbReference type="EMBL" id="HACA01007892">
    <property type="protein sequence ID" value="CDW25253.1"/>
    <property type="molecule type" value="Transcribed_RNA"/>
</dbReference>
<evidence type="ECO:0000256" key="20">
    <source>
        <dbReference type="SAM" id="Phobius"/>
    </source>
</evidence>
<keyword evidence="3" id="KW-0813">Transport</keyword>
<evidence type="ECO:0000256" key="4">
    <source>
        <dbReference type="ARBA" id="ARBA00022475"/>
    </source>
</evidence>
<dbReference type="GO" id="GO:0005886">
    <property type="term" value="C:plasma membrane"/>
    <property type="evidence" value="ECO:0007669"/>
    <property type="project" value="UniProtKB-SubCell"/>
</dbReference>
<keyword evidence="12" id="KW-0576">Peroxisome</keyword>
<evidence type="ECO:0000256" key="12">
    <source>
        <dbReference type="ARBA" id="ARBA00023140"/>
    </source>
</evidence>
<dbReference type="SUPFAM" id="SSF56801">
    <property type="entry name" value="Acetyl-CoA synthetase-like"/>
    <property type="match status" value="1"/>
</dbReference>
<feature type="domain" description="AMP-dependent synthetase/ligase" evidence="21">
    <location>
        <begin position="125"/>
        <end position="450"/>
    </location>
</feature>
<keyword evidence="5" id="KW-0436">Ligase</keyword>
<dbReference type="PROSITE" id="PS00455">
    <property type="entry name" value="AMP_BINDING"/>
    <property type="match status" value="1"/>
</dbReference>
<feature type="transmembrane region" description="Helical" evidence="20">
    <location>
        <begin position="98"/>
        <end position="123"/>
    </location>
</feature>
<comment type="similarity">
    <text evidence="2">Belongs to the ATP-dependent AMP-binding enzyme family.</text>
</comment>
<dbReference type="OrthoDB" id="6357729at2759"/>
<evidence type="ECO:0000256" key="6">
    <source>
        <dbReference type="ARBA" id="ARBA00022692"/>
    </source>
</evidence>
<protein>
    <recommendedName>
        <fullName evidence="18">Very long-chain fatty acid transport protein</fullName>
    </recommendedName>
    <alternativeName>
        <fullName evidence="14">Long-chain-fatty-acid--CoA ligase</fullName>
    </alternativeName>
    <alternativeName>
        <fullName evidence="19">Very-long-chain acyl-CoA synthetase</fullName>
    </alternativeName>
</protein>
<evidence type="ECO:0000256" key="19">
    <source>
        <dbReference type="ARBA" id="ARBA00078285"/>
    </source>
</evidence>
<evidence type="ECO:0000256" key="1">
    <source>
        <dbReference type="ARBA" id="ARBA00004651"/>
    </source>
</evidence>
<evidence type="ECO:0000313" key="22">
    <source>
        <dbReference type="EMBL" id="CDW25253.1"/>
    </source>
</evidence>
<dbReference type="PANTHER" id="PTHR43107:SF15">
    <property type="entry name" value="FATTY ACID TRANSPORT PROTEIN 3, ISOFORM A"/>
    <property type="match status" value="1"/>
</dbReference>
<name>A0A0K2TGT1_LEPSM</name>
<evidence type="ECO:0000256" key="2">
    <source>
        <dbReference type="ARBA" id="ARBA00006432"/>
    </source>
</evidence>
<evidence type="ECO:0000256" key="13">
    <source>
        <dbReference type="ARBA" id="ARBA00036527"/>
    </source>
</evidence>
<evidence type="ECO:0000256" key="3">
    <source>
        <dbReference type="ARBA" id="ARBA00022448"/>
    </source>
</evidence>
<dbReference type="GO" id="GO:0005324">
    <property type="term" value="F:long-chain fatty acid transmembrane transporter activity"/>
    <property type="evidence" value="ECO:0007669"/>
    <property type="project" value="TreeGrafter"/>
</dbReference>
<dbReference type="Gene3D" id="3.30.300.30">
    <property type="match status" value="1"/>
</dbReference>
<dbReference type="KEGG" id="lsm:121129861"/>
<dbReference type="GO" id="GO:0005789">
    <property type="term" value="C:endoplasmic reticulum membrane"/>
    <property type="evidence" value="ECO:0007669"/>
    <property type="project" value="TreeGrafter"/>
</dbReference>
<evidence type="ECO:0000256" key="18">
    <source>
        <dbReference type="ARBA" id="ARBA00068795"/>
    </source>
</evidence>
<dbReference type="InterPro" id="IPR045851">
    <property type="entry name" value="AMP-bd_C_sf"/>
</dbReference>
<comment type="function">
    <text evidence="17">Acyl-CoA synthetase required for both the import of long chain fatty acids (LCFAs) (C14-C18) and the activation very long chain fatty acids (VLCFAs) (C20-C26) by esterification of the fatty acids into metabolically active CoA-thioesters for subsequent degradation or incorporation into phospholipids. The transport and fatty acyl-CoA synthetase activities are genetically separable and are thus independent activities. Esterifies VLCFAs in the peroxisome matrix. The VLCFAs are actively transported into peroxisomes by a PXA1-PXA2 heterodimeric transporter in the peroxisomal membrane.</text>
</comment>